<dbReference type="Proteomes" id="UP000306575">
    <property type="component" value="Unassembled WGS sequence"/>
</dbReference>
<dbReference type="NCBIfam" id="NF005731">
    <property type="entry name" value="PRK07546.1-5"/>
    <property type="match status" value="1"/>
</dbReference>
<gene>
    <name evidence="16" type="ORF">FAP39_04920</name>
</gene>
<evidence type="ECO:0000256" key="15">
    <source>
        <dbReference type="RuleBase" id="RU004516"/>
    </source>
</evidence>
<reference evidence="16 17" key="1">
    <citation type="submission" date="2019-04" db="EMBL/GenBank/DDBJ databases">
        <title>Genome sequence of Pelagicola litoralis CL-ES2.</title>
        <authorList>
            <person name="Cao J."/>
        </authorList>
    </citation>
    <scope>NUCLEOTIDE SEQUENCE [LARGE SCALE GENOMIC DNA]</scope>
    <source>
        <strain evidence="16 17">CL-ES2</strain>
    </source>
</reference>
<comment type="catalytic activity">
    <reaction evidence="11">
        <text>L-valine + 2-oxoglutarate = 3-methyl-2-oxobutanoate + L-glutamate</text>
        <dbReference type="Rhea" id="RHEA:24813"/>
        <dbReference type="ChEBI" id="CHEBI:11851"/>
        <dbReference type="ChEBI" id="CHEBI:16810"/>
        <dbReference type="ChEBI" id="CHEBI:29985"/>
        <dbReference type="ChEBI" id="CHEBI:57762"/>
        <dbReference type="EC" id="2.6.1.42"/>
    </reaction>
</comment>
<evidence type="ECO:0000313" key="17">
    <source>
        <dbReference type="Proteomes" id="UP000306575"/>
    </source>
</evidence>
<evidence type="ECO:0000256" key="7">
    <source>
        <dbReference type="ARBA" id="ARBA00013053"/>
    </source>
</evidence>
<dbReference type="Gene3D" id="3.30.470.10">
    <property type="match status" value="1"/>
</dbReference>
<evidence type="ECO:0000256" key="4">
    <source>
        <dbReference type="ARBA" id="ARBA00004931"/>
    </source>
</evidence>
<comment type="catalytic activity">
    <reaction evidence="13">
        <text>L-leucine + 2-oxoglutarate = 4-methyl-2-oxopentanoate + L-glutamate</text>
        <dbReference type="Rhea" id="RHEA:18321"/>
        <dbReference type="ChEBI" id="CHEBI:16810"/>
        <dbReference type="ChEBI" id="CHEBI:17865"/>
        <dbReference type="ChEBI" id="CHEBI:29985"/>
        <dbReference type="ChEBI" id="CHEBI:57427"/>
        <dbReference type="EC" id="2.6.1.42"/>
    </reaction>
</comment>
<evidence type="ECO:0000256" key="11">
    <source>
        <dbReference type="ARBA" id="ARBA00048212"/>
    </source>
</evidence>
<comment type="catalytic activity">
    <reaction evidence="12">
        <text>L-isoleucine + 2-oxoglutarate = (S)-3-methyl-2-oxopentanoate + L-glutamate</text>
        <dbReference type="Rhea" id="RHEA:24801"/>
        <dbReference type="ChEBI" id="CHEBI:16810"/>
        <dbReference type="ChEBI" id="CHEBI:29985"/>
        <dbReference type="ChEBI" id="CHEBI:35146"/>
        <dbReference type="ChEBI" id="CHEBI:58045"/>
        <dbReference type="EC" id="2.6.1.42"/>
    </reaction>
</comment>
<keyword evidence="9 15" id="KW-0663">Pyridoxal phosphate</keyword>
<comment type="pathway">
    <text evidence="3">Amino-acid biosynthesis; L-isoleucine biosynthesis; L-isoleucine from 2-oxobutanoate: step 4/4.</text>
</comment>
<comment type="pathway">
    <text evidence="4">Amino-acid biosynthesis; L-valine biosynthesis; L-valine from pyruvate: step 4/4.</text>
</comment>
<dbReference type="PROSITE" id="PS00770">
    <property type="entry name" value="AA_TRANSFER_CLASS_4"/>
    <property type="match status" value="1"/>
</dbReference>
<dbReference type="GO" id="GO:0009082">
    <property type="term" value="P:branched-chain amino acid biosynthetic process"/>
    <property type="evidence" value="ECO:0007669"/>
    <property type="project" value="UniProtKB-KW"/>
</dbReference>
<comment type="function">
    <text evidence="2">Acts on leucine, isoleucine and valine.</text>
</comment>
<comment type="similarity">
    <text evidence="6 14">Belongs to the class-IV pyridoxal-phosphate-dependent aminotransferase family.</text>
</comment>
<dbReference type="InterPro" id="IPR036038">
    <property type="entry name" value="Aminotransferase-like"/>
</dbReference>
<dbReference type="AlphaFoldDB" id="A0A4U7N8C6"/>
<keyword evidence="10" id="KW-0100">Branched-chain amino acid biosynthesis</keyword>
<dbReference type="EMBL" id="SULI01000003">
    <property type="protein sequence ID" value="TKZ21943.1"/>
    <property type="molecule type" value="Genomic_DNA"/>
</dbReference>
<organism evidence="16 17">
    <name type="scientific">Shimia litoralis</name>
    <dbReference type="NCBI Taxonomy" id="420403"/>
    <lineage>
        <taxon>Bacteria</taxon>
        <taxon>Pseudomonadati</taxon>
        <taxon>Pseudomonadota</taxon>
        <taxon>Alphaproteobacteria</taxon>
        <taxon>Rhodobacterales</taxon>
        <taxon>Roseobacteraceae</taxon>
    </lineage>
</organism>
<evidence type="ECO:0000256" key="10">
    <source>
        <dbReference type="ARBA" id="ARBA00023304"/>
    </source>
</evidence>
<dbReference type="SUPFAM" id="SSF56752">
    <property type="entry name" value="D-aminoacid aminotransferase-like PLP-dependent enzymes"/>
    <property type="match status" value="1"/>
</dbReference>
<comment type="pathway">
    <text evidence="5">Amino-acid biosynthesis; L-leucine biosynthesis; L-leucine from 3-methyl-2-oxobutanoate: step 4/4.</text>
</comment>
<dbReference type="PANTHER" id="PTHR42743">
    <property type="entry name" value="AMINO-ACID AMINOTRANSFERASE"/>
    <property type="match status" value="1"/>
</dbReference>
<evidence type="ECO:0000256" key="14">
    <source>
        <dbReference type="RuleBase" id="RU004106"/>
    </source>
</evidence>
<evidence type="ECO:0000256" key="6">
    <source>
        <dbReference type="ARBA" id="ARBA00009320"/>
    </source>
</evidence>
<dbReference type="NCBIfam" id="NF005729">
    <property type="entry name" value="PRK07546.1-3"/>
    <property type="match status" value="1"/>
</dbReference>
<dbReference type="RefSeq" id="WP_138015267.1">
    <property type="nucleotide sequence ID" value="NZ_SULI01000003.1"/>
</dbReference>
<dbReference type="Pfam" id="PF01063">
    <property type="entry name" value="Aminotran_4"/>
    <property type="match status" value="1"/>
</dbReference>
<dbReference type="InterPro" id="IPR050571">
    <property type="entry name" value="Class-IV_PLP-Dep_Aminotrnsfr"/>
</dbReference>
<dbReference type="InterPro" id="IPR043131">
    <property type="entry name" value="BCAT-like_N"/>
</dbReference>
<evidence type="ECO:0000256" key="8">
    <source>
        <dbReference type="ARBA" id="ARBA00014472"/>
    </source>
</evidence>
<sequence>MESTFRESVPEGTRLIETFGWVPEQGFIRLDQHLARMQRSALAMGFAFDRTRALGCLSVAGTQALRCRLTLGVGGFEFTSTPMARVVEPWTVCFAPNRLWSQDVWLGHKTTQRALYDAARAALPDGIDELVFLNERGEVCEGTITNIFVTRKTGEVITPTLACGVLPGVLRQSLIDAGHVQEGVLGLQDIEDATEIHMGNSLRGLIRVEMQKPITP</sequence>
<evidence type="ECO:0000256" key="1">
    <source>
        <dbReference type="ARBA" id="ARBA00001933"/>
    </source>
</evidence>
<keyword evidence="10" id="KW-0028">Amino-acid biosynthesis</keyword>
<evidence type="ECO:0000256" key="12">
    <source>
        <dbReference type="ARBA" id="ARBA00048798"/>
    </source>
</evidence>
<dbReference type="InterPro" id="IPR018300">
    <property type="entry name" value="Aminotrans_IV_CS"/>
</dbReference>
<dbReference type="OrthoDB" id="9809239at2"/>
<comment type="caution">
    <text evidence="16">The sequence shown here is derived from an EMBL/GenBank/DDBJ whole genome shotgun (WGS) entry which is preliminary data.</text>
</comment>
<comment type="cofactor">
    <cofactor evidence="1 15">
        <name>pyridoxal 5'-phosphate</name>
        <dbReference type="ChEBI" id="CHEBI:597326"/>
    </cofactor>
</comment>
<dbReference type="EC" id="2.6.1.42" evidence="7"/>
<evidence type="ECO:0000256" key="3">
    <source>
        <dbReference type="ARBA" id="ARBA00004824"/>
    </source>
</evidence>
<dbReference type="GO" id="GO:0016829">
    <property type="term" value="F:lyase activity"/>
    <property type="evidence" value="ECO:0007669"/>
    <property type="project" value="UniProtKB-KW"/>
</dbReference>
<dbReference type="GO" id="GO:0004084">
    <property type="term" value="F:branched-chain-amino-acid transaminase activity"/>
    <property type="evidence" value="ECO:0007669"/>
    <property type="project" value="UniProtKB-EC"/>
</dbReference>
<keyword evidence="16" id="KW-0456">Lyase</keyword>
<name>A0A4U7N8C6_9RHOB</name>
<dbReference type="Gene3D" id="3.20.10.10">
    <property type="entry name" value="D-amino Acid Aminotransferase, subunit A, domain 2"/>
    <property type="match status" value="1"/>
</dbReference>
<proteinExistence type="inferred from homology"/>
<evidence type="ECO:0000313" key="16">
    <source>
        <dbReference type="EMBL" id="TKZ21943.1"/>
    </source>
</evidence>
<evidence type="ECO:0000256" key="5">
    <source>
        <dbReference type="ARBA" id="ARBA00005072"/>
    </source>
</evidence>
<accession>A0A4U7N8C6</accession>
<evidence type="ECO:0000256" key="13">
    <source>
        <dbReference type="ARBA" id="ARBA00049229"/>
    </source>
</evidence>
<keyword evidence="17" id="KW-1185">Reference proteome</keyword>
<evidence type="ECO:0000256" key="2">
    <source>
        <dbReference type="ARBA" id="ARBA00003109"/>
    </source>
</evidence>
<dbReference type="PANTHER" id="PTHR42743:SF11">
    <property type="entry name" value="AMINODEOXYCHORISMATE LYASE"/>
    <property type="match status" value="1"/>
</dbReference>
<dbReference type="InterPro" id="IPR043132">
    <property type="entry name" value="BCAT-like_C"/>
</dbReference>
<protein>
    <recommendedName>
        <fullName evidence="8">Probable branched-chain-amino-acid aminotransferase</fullName>
        <ecNumber evidence="7">2.6.1.42</ecNumber>
    </recommendedName>
</protein>
<evidence type="ECO:0000256" key="9">
    <source>
        <dbReference type="ARBA" id="ARBA00022898"/>
    </source>
</evidence>
<dbReference type="InterPro" id="IPR001544">
    <property type="entry name" value="Aminotrans_IV"/>
</dbReference>